<evidence type="ECO:0000313" key="3">
    <source>
        <dbReference type="Proteomes" id="UP000237682"/>
    </source>
</evidence>
<evidence type="ECO:0000313" key="2">
    <source>
        <dbReference type="EMBL" id="PRH85724.1"/>
    </source>
</evidence>
<dbReference type="OrthoDB" id="1792672at2"/>
<dbReference type="GO" id="GO:0016787">
    <property type="term" value="F:hydrolase activity"/>
    <property type="evidence" value="ECO:0007669"/>
    <property type="project" value="InterPro"/>
</dbReference>
<protein>
    <submittedName>
        <fullName evidence="2">H4MPT-linked C1 transfer pathway protein</fullName>
    </submittedName>
</protein>
<dbReference type="Proteomes" id="UP000237682">
    <property type="component" value="Unassembled WGS sequence"/>
</dbReference>
<comment type="caution">
    <text evidence="2">The sequence shown here is derived from an EMBL/GenBank/DDBJ whole genome shotgun (WGS) entry which is preliminary data.</text>
</comment>
<reference evidence="2 3" key="1">
    <citation type="submission" date="2018-02" db="EMBL/GenBank/DDBJ databases">
        <title>Whole genome sequencing of endophytic bacterium.</title>
        <authorList>
            <person name="Eedara R."/>
            <person name="Podile A.R."/>
        </authorList>
    </citation>
    <scope>NUCLEOTIDE SEQUENCE [LARGE SCALE GENOMIC DNA]</scope>
    <source>
        <strain evidence="2 3">RP1T</strain>
    </source>
</reference>
<dbReference type="Gene3D" id="3.30.420.190">
    <property type="entry name" value="conserved archaeal protein q6m145"/>
    <property type="match status" value="1"/>
</dbReference>
<keyword evidence="3" id="KW-1185">Reference proteome</keyword>
<dbReference type="AlphaFoldDB" id="A0A2S9Q8W1"/>
<feature type="domain" description="Hydantoinase A/oxoprolinase" evidence="1">
    <location>
        <begin position="69"/>
        <end position="319"/>
    </location>
</feature>
<dbReference type="InterPro" id="IPR002756">
    <property type="entry name" value="MfnF"/>
</dbReference>
<dbReference type="InterPro" id="IPR043129">
    <property type="entry name" value="ATPase_NBD"/>
</dbReference>
<gene>
    <name evidence="2" type="ORF">C5L14_19365</name>
</gene>
<dbReference type="EMBL" id="PUEJ01000007">
    <property type="protein sequence ID" value="PRH85724.1"/>
    <property type="molecule type" value="Genomic_DNA"/>
</dbReference>
<dbReference type="Pfam" id="PF01968">
    <property type="entry name" value="Hydantoinase_A"/>
    <property type="match status" value="1"/>
</dbReference>
<sequence>MDSTAHDDPGIATNDLVLGWDLGGVHVKVAGVAQGRLQAVTQEPYQIRQGLKVLDEAFAALPAWARQARHHAVTMTGELSALFDDRAAGVTALTDWATRHCQGEIVIYGGRAGFLPPHRAAAHAVDVASANWHATAAFVASRLPNALLIDIGSTTSDLIPIEDGKITGIGYTDAERLASGELVYAGVVRTPLMSLAERLPFQGQDVTLVAEHFATIADVHRLLGTLPEEADQHDTADGRDKSLASTRTRLARVVGQDAGEAADHVWNELAAHFAELQLRRLHDAAARILSRRKGAARPPLVGCGVGRFVVQALAARMGLAYHDLADLVPSTEGAKSYWVSSCAPAVSLALLAADQTVIPFPRHDVARRG</sequence>
<accession>A0A2S9Q8W1</accession>
<dbReference type="SUPFAM" id="SSF53067">
    <property type="entry name" value="Actin-like ATPase domain"/>
    <property type="match status" value="1"/>
</dbReference>
<proteinExistence type="predicted"/>
<dbReference type="NCBIfam" id="TIGR03123">
    <property type="entry name" value="one_C_unchar_1"/>
    <property type="match status" value="1"/>
</dbReference>
<organism evidence="2 3">
    <name type="scientific">Labrys okinawensis</name>
    <dbReference type="NCBI Taxonomy" id="346911"/>
    <lineage>
        <taxon>Bacteria</taxon>
        <taxon>Pseudomonadati</taxon>
        <taxon>Pseudomonadota</taxon>
        <taxon>Alphaproteobacteria</taxon>
        <taxon>Hyphomicrobiales</taxon>
        <taxon>Xanthobacteraceae</taxon>
        <taxon>Labrys</taxon>
    </lineage>
</organism>
<dbReference type="Gene3D" id="3.30.420.40">
    <property type="match status" value="1"/>
</dbReference>
<evidence type="ECO:0000259" key="1">
    <source>
        <dbReference type="Pfam" id="PF01968"/>
    </source>
</evidence>
<name>A0A2S9Q8W1_9HYPH</name>
<dbReference type="InterPro" id="IPR002821">
    <property type="entry name" value="Hydantoinase_A"/>
</dbReference>